<organism evidence="4 5">
    <name type="scientific">Operophtera brumata</name>
    <name type="common">Winter moth</name>
    <name type="synonym">Phalaena brumata</name>
    <dbReference type="NCBI Taxonomy" id="104452"/>
    <lineage>
        <taxon>Eukaryota</taxon>
        <taxon>Metazoa</taxon>
        <taxon>Ecdysozoa</taxon>
        <taxon>Arthropoda</taxon>
        <taxon>Hexapoda</taxon>
        <taxon>Insecta</taxon>
        <taxon>Pterygota</taxon>
        <taxon>Neoptera</taxon>
        <taxon>Endopterygota</taxon>
        <taxon>Lepidoptera</taxon>
        <taxon>Glossata</taxon>
        <taxon>Ditrysia</taxon>
        <taxon>Geometroidea</taxon>
        <taxon>Geometridae</taxon>
        <taxon>Larentiinae</taxon>
        <taxon>Operophtera</taxon>
    </lineage>
</organism>
<keyword evidence="5" id="KW-1185">Reference proteome</keyword>
<feature type="compositionally biased region" description="Low complexity" evidence="3">
    <location>
        <begin position="1972"/>
        <end position="1983"/>
    </location>
</feature>
<evidence type="ECO:0000256" key="3">
    <source>
        <dbReference type="SAM" id="MobiDB-lite"/>
    </source>
</evidence>
<feature type="region of interest" description="Disordered" evidence="3">
    <location>
        <begin position="603"/>
        <end position="657"/>
    </location>
</feature>
<feature type="compositionally biased region" description="Basic and acidic residues" evidence="3">
    <location>
        <begin position="1518"/>
        <end position="1535"/>
    </location>
</feature>
<accession>A0A0L7LMG6</accession>
<gene>
    <name evidence="4" type="ORF">OBRU01_03397</name>
</gene>
<evidence type="ECO:0000313" key="5">
    <source>
        <dbReference type="Proteomes" id="UP000037510"/>
    </source>
</evidence>
<feature type="region of interest" description="Disordered" evidence="3">
    <location>
        <begin position="297"/>
        <end position="358"/>
    </location>
</feature>
<sequence>MSADPDKGAAYAIGDKVTVFAEGDPSHVDLQEKKKKNRSVRFPTENQLVTEYFEPANPWHDVPTTTRAQLAQEYLLSCRRHNTPPIDSVLHQIRELPENSIGGGTRAARLGLADCSLEGAAPADALESLLRKVQFRRIELDHAEVDDEGAEALFDMIEYYESARVICITGPRQFGIRGWQAASRMIKKSAELSEIEVAESALEPSHAPVLARALRPHTCRLRALCLQRAQLSGEALMSLGVGHLADALVEQSAQTPPSSATSPISPQLYPHLRDNRLCASGLQALCGAMRDNHTLTQIDLDDPARGGNRSAADARHPRALSPQRAARDGAGTARPQEDQPHLPHRLRRQGDTANDNYTIHTRSRYVECPIRRIPVTPLSQYIAFPLCRVPVTTQFRYVEFPMRRMPAMSLSRYVEFPIRRVSCYVESPQRRIPVTPHSQYISFPLGRVPATSQFRYVEFPMRRMPAMSLSRYIEFPIRCIPATSHTRYVAFPLRRVPATSHSRYVEFPLRRIPATSHSRYVEFPLRRIPATSSSRYVAFPLRRVPATPHSRYVSFPLRRVSATSTSCYGESPWRRALCKVVEPPSIQVHPAKRASRFSVSRNYDSIYNPSPRGSPSASPTPPISTPSPSDTHSPKADPVETPTPKSTSSGVESITSQEISNFDYGMENISKPYEAVPSCTNLTNTGVELSTSSSTIGFSTSSIDVTRTRDYIRDTRYSDSPSITTLSGVLFSRTAPMSTTTAQGSESYTKTGAAGSKFEANVIKASPEMTAVSSVDITKSPPTYFSSSSESVLGTASVESLVSPTVVLNSRFSISPSPVRTSAIENFLINPQERKSQEKIQTQENRATVIPQANIRKDNFSPKTHLNSEINEPTTIQETNIPEAIYGSSIGSQSIDNETIMSSNIVSTENVPPVVTCDMKSVSADVPSYTGDSEKLIMTEVIPTGIDNIIKTKEITDLTINETISIKPEKEELKSEQNNRFVAEVRPEDTQPCIDVTSTSRPVNTEQSLHIQIENTPKMHYKPPLTTEHQNVPKMGHNLVSKEIGNVSGIHEVIEKGDTASKHTEKTNEKLASENFKAVDFACKPEDVIFFISDEPISYSDKVVDSDAKDSIKSVGKTYSDVVKSDPYKDKSEQLTYEQQIDDELVKTETKLVKNSIEVSDSDRVDVQVEVTVKTESVKDNAAKVHSDKDFVNIDDILIRKDDKAMKKIEAITEDLGNLIQEMKDMSSKGKKKCTVDIGSLDTNIVPGSFNRDVVLKKNKSESSLDSPDLEVSRLMNKKCVGSPFRDSSSSLEISLSSMESLNAIENAPKPIIIQEFIESDTELDRRKGNIALSTESSVESTSEATPVNTHNFLNMSLSSNESVSPLIFGKNKKIHGSLSSLEASVSSLDSKQDKIMVTSADSGIEHSLQNPSEFKEDASSNEGTLTHNSSLRETVKRTESLQETLTSSPKRTSSLLDVPALKSKGLDRMRKISWVAPSPSFHIPRVEPDKVRDEKPSHLEKLLSLFQHPTSLFSRSQSDDERKSASNTPPRKDSSLTSSFWSWGSAIENYKEEREDSSEATDSTLSERVQVSFVDESFSKKLDSKTPSTDTDNTLSEFQSFPQNVVTDNTTDLLVQKCLDLSLNTDNVGSTHGEPITSDMIDLSKPNDTPGLDKNTDMSVQLNENKVKLEEKEEVRLEPMRPRSFAAVLIASGSENSLDKQASPSAGPLVDKLPVKVIRGIKENVSPENTLTSSMTNTQALASEMALKQQPIVNALWEVSVPLLEKREPKKEELKSDLAPIATIEETCDIAADNFNTETIQLAFIDDVKVDIEVRSSDDQIVPDTSLEDKDNKVIDTVTKGLDNVDLGKDALSYLMYETQDFEPDAEHAVATKVEEGSLAQELKEAAIKEMMDLSPELVIDQATEVFPAVKPESSPGITDRAKIKKSNSLEDLSQRQEKGEKSPKAKSIAFKVPETLPCDIPERRSKLRSRSGSSPKSLPESLNKPCPIAKMDSILYKKKKKVSSLGKIARDSLLALNMSEEEIAEFRRSYKLTSVESLRSLESVSEDANSQSGTSFDSRCRACLRTSQESLMSLDSITEDCKCADRDKPRSMR</sequence>
<dbReference type="PANTHER" id="PTHR24112">
    <property type="entry name" value="LEUCINE-RICH REPEAT, ISOFORM F-RELATED"/>
    <property type="match status" value="1"/>
</dbReference>
<keyword evidence="2" id="KW-0677">Repeat</keyword>
<keyword evidence="1" id="KW-0433">Leucine-rich repeat</keyword>
<name>A0A0L7LMG6_OPEBR</name>
<proteinExistence type="predicted"/>
<feature type="region of interest" description="Disordered" evidence="3">
    <location>
        <begin position="1962"/>
        <end position="1987"/>
    </location>
</feature>
<dbReference type="InterPro" id="IPR032675">
    <property type="entry name" value="LRR_dom_sf"/>
</dbReference>
<protein>
    <submittedName>
        <fullName evidence="4">Cysteine proteinase inhibitor</fullName>
    </submittedName>
</protein>
<feature type="region of interest" description="Disordered" evidence="3">
    <location>
        <begin position="1911"/>
        <end position="1950"/>
    </location>
</feature>
<feature type="compositionally biased region" description="Polar residues" evidence="3">
    <location>
        <begin position="1442"/>
        <end position="1456"/>
    </location>
</feature>
<feature type="compositionally biased region" description="Polar residues" evidence="3">
    <location>
        <begin position="643"/>
        <end position="657"/>
    </location>
</feature>
<evidence type="ECO:0000256" key="2">
    <source>
        <dbReference type="ARBA" id="ARBA00022737"/>
    </source>
</evidence>
<feature type="compositionally biased region" description="Basic and acidic residues" evidence="3">
    <location>
        <begin position="1934"/>
        <end position="1945"/>
    </location>
</feature>
<feature type="compositionally biased region" description="Polar residues" evidence="3">
    <location>
        <begin position="603"/>
        <end position="613"/>
    </location>
</feature>
<dbReference type="SUPFAM" id="SSF52047">
    <property type="entry name" value="RNI-like"/>
    <property type="match status" value="1"/>
</dbReference>
<reference evidence="4 5" key="1">
    <citation type="journal article" date="2015" name="Genome Biol. Evol.">
        <title>The genome of winter moth (Operophtera brumata) provides a genomic perspective on sexual dimorphism and phenology.</title>
        <authorList>
            <person name="Derks M.F."/>
            <person name="Smit S."/>
            <person name="Salis L."/>
            <person name="Schijlen E."/>
            <person name="Bossers A."/>
            <person name="Mateman C."/>
            <person name="Pijl A.S."/>
            <person name="de Ridder D."/>
            <person name="Groenen M.A."/>
            <person name="Visser M.E."/>
            <person name="Megens H.J."/>
        </authorList>
    </citation>
    <scope>NUCLEOTIDE SEQUENCE [LARGE SCALE GENOMIC DNA]</scope>
    <source>
        <strain evidence="4">WM2013NL</strain>
        <tissue evidence="4">Head and thorax</tissue>
    </source>
</reference>
<comment type="caution">
    <text evidence="4">The sequence shown here is derived from an EMBL/GenBank/DDBJ whole genome shotgun (WGS) entry which is preliminary data.</text>
</comment>
<dbReference type="PANTHER" id="PTHR24112:SF9">
    <property type="entry name" value="PROTEIN PHOSPHATASE 1 REGULATORY SUBUNIT 37"/>
    <property type="match status" value="1"/>
</dbReference>
<dbReference type="EMBL" id="JTDY01000591">
    <property type="protein sequence ID" value="KOB76549.1"/>
    <property type="molecule type" value="Genomic_DNA"/>
</dbReference>
<feature type="region of interest" description="Disordered" evidence="3">
    <location>
        <begin position="1404"/>
        <end position="1459"/>
    </location>
</feature>
<dbReference type="Gene3D" id="3.80.10.10">
    <property type="entry name" value="Ribonuclease Inhibitor"/>
    <property type="match status" value="1"/>
</dbReference>
<dbReference type="InterPro" id="IPR051279">
    <property type="entry name" value="PP1-Reg/Actin-Interact_Protein"/>
</dbReference>
<dbReference type="Proteomes" id="UP000037510">
    <property type="component" value="Unassembled WGS sequence"/>
</dbReference>
<feature type="compositionally biased region" description="Polar residues" evidence="3">
    <location>
        <begin position="1421"/>
        <end position="1433"/>
    </location>
</feature>
<evidence type="ECO:0000256" key="1">
    <source>
        <dbReference type="ARBA" id="ARBA00022614"/>
    </source>
</evidence>
<feature type="region of interest" description="Disordered" evidence="3">
    <location>
        <begin position="1514"/>
        <end position="1538"/>
    </location>
</feature>
<evidence type="ECO:0000313" key="4">
    <source>
        <dbReference type="EMBL" id="KOB76549.1"/>
    </source>
</evidence>